<dbReference type="EMBL" id="ML220112">
    <property type="protein sequence ID" value="TGZ84538.1"/>
    <property type="molecule type" value="Genomic_DNA"/>
</dbReference>
<dbReference type="Pfam" id="PF06428">
    <property type="entry name" value="Sec2p"/>
    <property type="match status" value="1"/>
</dbReference>
<dbReference type="STRING" id="341454.A0A4S2N5I3"/>
<feature type="coiled-coil region" evidence="2">
    <location>
        <begin position="91"/>
        <end position="225"/>
    </location>
</feature>
<feature type="compositionally biased region" description="Polar residues" evidence="3">
    <location>
        <begin position="628"/>
        <end position="648"/>
    </location>
</feature>
<dbReference type="PANTHER" id="PTHR14430">
    <property type="entry name" value="RABIN3-RELATED"/>
    <property type="match status" value="1"/>
</dbReference>
<dbReference type="AlphaFoldDB" id="A0A4S2N5I3"/>
<evidence type="ECO:0000313" key="5">
    <source>
        <dbReference type="EMBL" id="TGZ84538.1"/>
    </source>
</evidence>
<keyword evidence="6" id="KW-1185">Reference proteome</keyword>
<dbReference type="InterPro" id="IPR009449">
    <property type="entry name" value="Sec2_N"/>
</dbReference>
<feature type="compositionally biased region" description="Low complexity" evidence="3">
    <location>
        <begin position="338"/>
        <end position="352"/>
    </location>
</feature>
<proteinExistence type="predicted"/>
<dbReference type="OrthoDB" id="1748564at2759"/>
<dbReference type="Proteomes" id="UP000298138">
    <property type="component" value="Unassembled WGS sequence"/>
</dbReference>
<evidence type="ECO:0000256" key="3">
    <source>
        <dbReference type="SAM" id="MobiDB-lite"/>
    </source>
</evidence>
<feature type="compositionally biased region" description="Low complexity" evidence="3">
    <location>
        <begin position="649"/>
        <end position="670"/>
    </location>
</feature>
<dbReference type="PANTHER" id="PTHR14430:SF0">
    <property type="entry name" value="SEC2P DOMAIN-CONTAINING PROTEIN"/>
    <property type="match status" value="1"/>
</dbReference>
<name>A0A4S2N5I3_9PEZI</name>
<dbReference type="SUPFAM" id="SSF144284">
    <property type="entry name" value="Sec2 N-terminal region"/>
    <property type="match status" value="1"/>
</dbReference>
<dbReference type="Gene3D" id="6.10.140.910">
    <property type="match status" value="1"/>
</dbReference>
<evidence type="ECO:0000256" key="2">
    <source>
        <dbReference type="SAM" id="Coils"/>
    </source>
</evidence>
<reference evidence="5 6" key="1">
    <citation type="submission" date="2019-04" db="EMBL/GenBank/DDBJ databases">
        <title>Comparative genomics and transcriptomics to analyze fruiting body development in filamentous ascomycetes.</title>
        <authorList>
            <consortium name="DOE Joint Genome Institute"/>
            <person name="Lutkenhaus R."/>
            <person name="Traeger S."/>
            <person name="Breuer J."/>
            <person name="Kuo A."/>
            <person name="Lipzen A."/>
            <person name="Pangilinan J."/>
            <person name="Dilworth D."/>
            <person name="Sandor L."/>
            <person name="Poggeler S."/>
            <person name="Barry K."/>
            <person name="Grigoriev I.V."/>
            <person name="Nowrousian M."/>
        </authorList>
    </citation>
    <scope>NUCLEOTIDE SEQUENCE [LARGE SCALE GENOMIC DNA]</scope>
    <source>
        <strain evidence="5 6">CBS 389.68</strain>
    </source>
</reference>
<dbReference type="GO" id="GO:0006887">
    <property type="term" value="P:exocytosis"/>
    <property type="evidence" value="ECO:0007669"/>
    <property type="project" value="TreeGrafter"/>
</dbReference>
<evidence type="ECO:0000313" key="6">
    <source>
        <dbReference type="Proteomes" id="UP000298138"/>
    </source>
</evidence>
<sequence>MTSPKASRPPSTSFSTLSADSRPVFPKSASETNLPNNTESDPPVRDDARSVFSNPGDDLNVEVAALSNKLISAINHQTKLDDSLVVTKHELDTARQRIVQLEAIAKEYADKLAEGVLVEKKDVEAQLRSMREKLEEEKMLREQAEKDKRNMEIEVETLTTALFDEANTMVAAARRDRDTVNRQNEHLKSQIKDTEALLATHQEQLAQLKGVMQQMEIEREEAEFSRPQTPTLLSRASRESIGLDFDALSIAPTLEDLSPLPATSLPNVVLPVLRYDIPAYHDFVEVLIAAKSARFSGNRSSGSSFSSIQMMGLSMPSPPQSSGLTSSFFGKRKGATESGSASVGHSPSSSAGDAQSIWQSLRESKFYKRVTLEDIEPTLRLENSPGLSWLARRSVQTAITEGSLVIDPIPMPASKGGNSSVGVMFPCALCGEARNDEEHARTHRMRINENQGAQRYPLCGYCVNRLRCVCDFMVFMRGIKEGIWKCDTPEETHHAWDESVKLRERMFWARIGGGMVPTIYARADRASRRSSGMHSSYRPETPSRTPGRSSIRTSLEIPKRRYTGESYNTNADQKPIQPSPLVIESSSDSLEIYDDAPSRTSPGVVDDKPTTPPVVTEEAIPAFETPKETNGTSDTDSILSTATASPSHTSEAISPTTATAPASTSIPQAPVASEPETERPSTPKHSIPGGW</sequence>
<feature type="compositionally biased region" description="Polar residues" evidence="3">
    <location>
        <begin position="542"/>
        <end position="553"/>
    </location>
</feature>
<dbReference type="Pfam" id="PF25555">
    <property type="entry name" value="RAB3A-like_C"/>
    <property type="match status" value="1"/>
</dbReference>
<evidence type="ECO:0000259" key="4">
    <source>
        <dbReference type="Pfam" id="PF06428"/>
    </source>
</evidence>
<dbReference type="InParanoid" id="A0A4S2N5I3"/>
<feature type="region of interest" description="Disordered" evidence="3">
    <location>
        <begin position="314"/>
        <end position="354"/>
    </location>
</feature>
<keyword evidence="1 2" id="KW-0175">Coiled coil</keyword>
<accession>A0A4S2N5I3</accession>
<evidence type="ECO:0000256" key="1">
    <source>
        <dbReference type="ARBA" id="ARBA00023054"/>
    </source>
</evidence>
<feature type="compositionally biased region" description="Polar residues" evidence="3">
    <location>
        <begin position="1"/>
        <end position="19"/>
    </location>
</feature>
<protein>
    <recommendedName>
        <fullName evidence="4">GDP/GTP exchange factor Sec2 N-terminal domain-containing protein</fullName>
    </recommendedName>
</protein>
<dbReference type="CDD" id="cd21044">
    <property type="entry name" value="Rab11BD_RAB3IP_like"/>
    <property type="match status" value="1"/>
</dbReference>
<dbReference type="GO" id="GO:0070319">
    <property type="term" value="C:Golgi to plasma membrane transport vesicle"/>
    <property type="evidence" value="ECO:0007669"/>
    <property type="project" value="TreeGrafter"/>
</dbReference>
<organism evidence="5 6">
    <name type="scientific">Ascodesmis nigricans</name>
    <dbReference type="NCBI Taxonomy" id="341454"/>
    <lineage>
        <taxon>Eukaryota</taxon>
        <taxon>Fungi</taxon>
        <taxon>Dikarya</taxon>
        <taxon>Ascomycota</taxon>
        <taxon>Pezizomycotina</taxon>
        <taxon>Pezizomycetes</taxon>
        <taxon>Pezizales</taxon>
        <taxon>Ascodesmidaceae</taxon>
        <taxon>Ascodesmis</taxon>
    </lineage>
</organism>
<dbReference type="InterPro" id="IPR040351">
    <property type="entry name" value="RAB3IL/RAB3IP/Sec2"/>
</dbReference>
<dbReference type="GO" id="GO:0051286">
    <property type="term" value="C:cell tip"/>
    <property type="evidence" value="ECO:0007669"/>
    <property type="project" value="TreeGrafter"/>
</dbReference>
<gene>
    <name evidence="5" type="ORF">EX30DRAFT_2142</name>
</gene>
<feature type="region of interest" description="Disordered" evidence="3">
    <location>
        <begin position="1"/>
        <end position="46"/>
    </location>
</feature>
<feature type="domain" description="GDP/GTP exchange factor Sec2 N-terminal" evidence="4">
    <location>
        <begin position="77"/>
        <end position="216"/>
    </location>
</feature>
<feature type="region of interest" description="Disordered" evidence="3">
    <location>
        <begin position="525"/>
        <end position="691"/>
    </location>
</feature>
<dbReference type="GO" id="GO:0005085">
    <property type="term" value="F:guanyl-nucleotide exchange factor activity"/>
    <property type="evidence" value="ECO:0007669"/>
    <property type="project" value="InterPro"/>
</dbReference>
<feature type="compositionally biased region" description="Polar residues" evidence="3">
    <location>
        <begin position="29"/>
        <end position="40"/>
    </location>
</feature>